<dbReference type="EnsemblPlants" id="OB03G13440.1">
    <property type="protein sequence ID" value="OB03G13440.1"/>
    <property type="gene ID" value="OB03G13440"/>
</dbReference>
<sequence>MINITNLSVRASARVATRDGSPVRETQSEWKEYADLKTVTGGMRRSSSDRSCGNGTPMKVQIAQEMTKEGDTNKKTTSVVAKLMGLDDGATFPKSVQPSNRRGFPDGHLSAMLAREPNSLFVKQSGEFHSAPTSPQRKRITVLKPTKLVEMKGEKEIKNQQDQTVNGSIIERSNIHRRSTSFGGQVKSERPP</sequence>
<dbReference type="Proteomes" id="UP000006038">
    <property type="component" value="Chromosome 3"/>
</dbReference>
<evidence type="ECO:0008006" key="4">
    <source>
        <dbReference type="Google" id="ProtNLM"/>
    </source>
</evidence>
<dbReference type="PANTHER" id="PTHR46634:SF13">
    <property type="entry name" value="EXPRESSED PROTEIN"/>
    <property type="match status" value="1"/>
</dbReference>
<reference evidence="2" key="1">
    <citation type="journal article" date="2013" name="Nat. Commun.">
        <title>Whole-genome sequencing of Oryza brachyantha reveals mechanisms underlying Oryza genome evolution.</title>
        <authorList>
            <person name="Chen J."/>
            <person name="Huang Q."/>
            <person name="Gao D."/>
            <person name="Wang J."/>
            <person name="Lang Y."/>
            <person name="Liu T."/>
            <person name="Li B."/>
            <person name="Bai Z."/>
            <person name="Luis Goicoechea J."/>
            <person name="Liang C."/>
            <person name="Chen C."/>
            <person name="Zhang W."/>
            <person name="Sun S."/>
            <person name="Liao Y."/>
            <person name="Zhang X."/>
            <person name="Yang L."/>
            <person name="Song C."/>
            <person name="Wang M."/>
            <person name="Shi J."/>
            <person name="Liu G."/>
            <person name="Liu J."/>
            <person name="Zhou H."/>
            <person name="Zhou W."/>
            <person name="Yu Q."/>
            <person name="An N."/>
            <person name="Chen Y."/>
            <person name="Cai Q."/>
            <person name="Wang B."/>
            <person name="Liu B."/>
            <person name="Min J."/>
            <person name="Huang Y."/>
            <person name="Wu H."/>
            <person name="Li Z."/>
            <person name="Zhang Y."/>
            <person name="Yin Y."/>
            <person name="Song W."/>
            <person name="Jiang J."/>
            <person name="Jackson S.A."/>
            <person name="Wing R.A."/>
            <person name="Wang J."/>
            <person name="Chen M."/>
        </authorList>
    </citation>
    <scope>NUCLEOTIDE SEQUENCE [LARGE SCALE GENOMIC DNA]</scope>
    <source>
        <strain evidence="2">cv. IRGC 101232</strain>
    </source>
</reference>
<evidence type="ECO:0000313" key="3">
    <source>
        <dbReference type="Proteomes" id="UP000006038"/>
    </source>
</evidence>
<feature type="region of interest" description="Disordered" evidence="1">
    <location>
        <begin position="153"/>
        <end position="192"/>
    </location>
</feature>
<name>J3LJW8_ORYBR</name>
<dbReference type="AlphaFoldDB" id="J3LJW8"/>
<keyword evidence="3" id="KW-1185">Reference proteome</keyword>
<evidence type="ECO:0000256" key="1">
    <source>
        <dbReference type="SAM" id="MobiDB-lite"/>
    </source>
</evidence>
<dbReference type="Gramene" id="OB03G13440.1">
    <property type="protein sequence ID" value="OB03G13440.1"/>
    <property type="gene ID" value="OB03G13440"/>
</dbReference>
<dbReference type="PANTHER" id="PTHR46634">
    <property type="entry name" value="M REDUCTASE II SUBUNIT GAMMA, PUTATIVE (DUF3741)-RELATED"/>
    <property type="match status" value="1"/>
</dbReference>
<dbReference type="eggNOG" id="ENOG502QQCF">
    <property type="taxonomic scope" value="Eukaryota"/>
</dbReference>
<reference evidence="2" key="2">
    <citation type="submission" date="2013-04" db="UniProtKB">
        <authorList>
            <consortium name="EnsemblPlants"/>
        </authorList>
    </citation>
    <scope>IDENTIFICATION</scope>
</reference>
<protein>
    <recommendedName>
        <fullName evidence="4">DUF3741 domain-containing protein</fullName>
    </recommendedName>
</protein>
<accession>J3LJW8</accession>
<organism evidence="2">
    <name type="scientific">Oryza brachyantha</name>
    <name type="common">malo sina</name>
    <dbReference type="NCBI Taxonomy" id="4533"/>
    <lineage>
        <taxon>Eukaryota</taxon>
        <taxon>Viridiplantae</taxon>
        <taxon>Streptophyta</taxon>
        <taxon>Embryophyta</taxon>
        <taxon>Tracheophyta</taxon>
        <taxon>Spermatophyta</taxon>
        <taxon>Magnoliopsida</taxon>
        <taxon>Liliopsida</taxon>
        <taxon>Poales</taxon>
        <taxon>Poaceae</taxon>
        <taxon>BOP clade</taxon>
        <taxon>Oryzoideae</taxon>
        <taxon>Oryzeae</taxon>
        <taxon>Oryzinae</taxon>
        <taxon>Oryza</taxon>
    </lineage>
</organism>
<dbReference type="HOGENOM" id="CLU_1417147_0_0_1"/>
<evidence type="ECO:0000313" key="2">
    <source>
        <dbReference type="EnsemblPlants" id="OB03G13440.1"/>
    </source>
</evidence>
<proteinExistence type="predicted"/>